<protein>
    <recommendedName>
        <fullName evidence="4">Chromo domain-containing protein</fullName>
    </recommendedName>
</protein>
<sequence>MSHSSNREEEGGSENDKEHEVEKLVAHRKINKRGRPKYQYLIKWKNFSDQDNTWEIGKDIFNQELIEVYWQEQEEKVKEKHAVQTRKQSTLDNDNNKTTTTVFKFKQSRTLVNSLDSKRRKSRRQSAQRDNNDDLHPIVDYSSSSKDKEDNADLDDERDKGESPVIIGDISVKPPKDYEWTDAQVISDVFLDTNDNLLAKITWPNGEDTYSSTNLLRVTVPHLIIQYTKYVFVICYYVLAA</sequence>
<accession>A0A8H7S2S1</accession>
<keyword evidence="6" id="KW-1185">Reference proteome</keyword>
<evidence type="ECO:0000259" key="4">
    <source>
        <dbReference type="PROSITE" id="PS50013"/>
    </source>
</evidence>
<dbReference type="AlphaFoldDB" id="A0A8H7S2S1"/>
<evidence type="ECO:0000313" key="5">
    <source>
        <dbReference type="EMBL" id="KAG2221822.1"/>
    </source>
</evidence>
<dbReference type="InterPro" id="IPR051219">
    <property type="entry name" value="Heterochromatin_chromo-domain"/>
</dbReference>
<dbReference type="PROSITE" id="PS50013">
    <property type="entry name" value="CHROMO_2"/>
    <property type="match status" value="1"/>
</dbReference>
<evidence type="ECO:0000256" key="2">
    <source>
        <dbReference type="ARBA" id="ARBA00023242"/>
    </source>
</evidence>
<dbReference type="PANTHER" id="PTHR22812">
    <property type="entry name" value="CHROMOBOX PROTEIN"/>
    <property type="match status" value="1"/>
</dbReference>
<feature type="compositionally biased region" description="Basic and acidic residues" evidence="3">
    <location>
        <begin position="145"/>
        <end position="162"/>
    </location>
</feature>
<dbReference type="SMART" id="SM00298">
    <property type="entry name" value="CHROMO"/>
    <property type="match status" value="1"/>
</dbReference>
<dbReference type="InterPro" id="IPR023780">
    <property type="entry name" value="Chromo_domain"/>
</dbReference>
<keyword evidence="2" id="KW-0539">Nucleus</keyword>
<dbReference type="OrthoDB" id="433924at2759"/>
<feature type="compositionally biased region" description="Low complexity" evidence="3">
    <location>
        <begin position="90"/>
        <end position="101"/>
    </location>
</feature>
<proteinExistence type="predicted"/>
<dbReference type="GO" id="GO:0005634">
    <property type="term" value="C:nucleus"/>
    <property type="evidence" value="ECO:0007669"/>
    <property type="project" value="UniProtKB-SubCell"/>
</dbReference>
<gene>
    <name evidence="5" type="ORF">INT45_013318</name>
</gene>
<dbReference type="SUPFAM" id="SSF54160">
    <property type="entry name" value="Chromo domain-like"/>
    <property type="match status" value="1"/>
</dbReference>
<organism evidence="5 6">
    <name type="scientific">Circinella minor</name>
    <dbReference type="NCBI Taxonomy" id="1195481"/>
    <lineage>
        <taxon>Eukaryota</taxon>
        <taxon>Fungi</taxon>
        <taxon>Fungi incertae sedis</taxon>
        <taxon>Mucoromycota</taxon>
        <taxon>Mucoromycotina</taxon>
        <taxon>Mucoromycetes</taxon>
        <taxon>Mucorales</taxon>
        <taxon>Lichtheimiaceae</taxon>
        <taxon>Circinella</taxon>
    </lineage>
</organism>
<feature type="region of interest" description="Disordered" evidence="3">
    <location>
        <begin position="1"/>
        <end position="28"/>
    </location>
</feature>
<dbReference type="Proteomes" id="UP000646827">
    <property type="component" value="Unassembled WGS sequence"/>
</dbReference>
<feature type="compositionally biased region" description="Basic and acidic residues" evidence="3">
    <location>
        <begin position="1"/>
        <end position="25"/>
    </location>
</feature>
<comment type="caution">
    <text evidence="5">The sequence shown here is derived from an EMBL/GenBank/DDBJ whole genome shotgun (WGS) entry which is preliminary data.</text>
</comment>
<dbReference type="Gene3D" id="2.40.50.40">
    <property type="match status" value="1"/>
</dbReference>
<reference evidence="5 6" key="1">
    <citation type="submission" date="2020-12" db="EMBL/GenBank/DDBJ databases">
        <title>Metabolic potential, ecology and presence of endohyphal bacteria is reflected in genomic diversity of Mucoromycotina.</title>
        <authorList>
            <person name="Muszewska A."/>
            <person name="Okrasinska A."/>
            <person name="Steczkiewicz K."/>
            <person name="Drgas O."/>
            <person name="Orlowska M."/>
            <person name="Perlinska-Lenart U."/>
            <person name="Aleksandrzak-Piekarczyk T."/>
            <person name="Szatraj K."/>
            <person name="Zielenkiewicz U."/>
            <person name="Pilsyk S."/>
            <person name="Malc E."/>
            <person name="Mieczkowski P."/>
            <person name="Kruszewska J.S."/>
            <person name="Biernat P."/>
            <person name="Pawlowska J."/>
        </authorList>
    </citation>
    <scope>NUCLEOTIDE SEQUENCE [LARGE SCALE GENOMIC DNA]</scope>
    <source>
        <strain evidence="5 6">CBS 142.35</strain>
    </source>
</reference>
<feature type="domain" description="Chromo" evidence="4">
    <location>
        <begin position="19"/>
        <end position="81"/>
    </location>
</feature>
<evidence type="ECO:0000313" key="6">
    <source>
        <dbReference type="Proteomes" id="UP000646827"/>
    </source>
</evidence>
<name>A0A8H7S2S1_9FUNG</name>
<dbReference type="Pfam" id="PF00385">
    <property type="entry name" value="Chromo"/>
    <property type="match status" value="1"/>
</dbReference>
<feature type="region of interest" description="Disordered" evidence="3">
    <location>
        <begin position="80"/>
        <end position="170"/>
    </location>
</feature>
<evidence type="ECO:0000256" key="3">
    <source>
        <dbReference type="SAM" id="MobiDB-lite"/>
    </source>
</evidence>
<dbReference type="InterPro" id="IPR016197">
    <property type="entry name" value="Chromo-like_dom_sf"/>
</dbReference>
<comment type="subcellular location">
    <subcellularLocation>
        <location evidence="1">Nucleus</location>
    </subcellularLocation>
</comment>
<evidence type="ECO:0000256" key="1">
    <source>
        <dbReference type="ARBA" id="ARBA00004123"/>
    </source>
</evidence>
<dbReference type="CDD" id="cd00024">
    <property type="entry name" value="CD_CSD"/>
    <property type="match status" value="1"/>
</dbReference>
<dbReference type="EMBL" id="JAEPRB010000099">
    <property type="protein sequence ID" value="KAG2221822.1"/>
    <property type="molecule type" value="Genomic_DNA"/>
</dbReference>
<dbReference type="InterPro" id="IPR000953">
    <property type="entry name" value="Chromo/chromo_shadow_dom"/>
</dbReference>